<evidence type="ECO:0000313" key="2">
    <source>
        <dbReference type="Proteomes" id="UP000295681"/>
    </source>
</evidence>
<keyword evidence="2" id="KW-1185">Reference proteome</keyword>
<evidence type="ECO:0000313" key="1">
    <source>
        <dbReference type="EMBL" id="TDG68156.1"/>
    </source>
</evidence>
<sequence>MIISIITASGLILFSLTKVLRVAQPARVKNSR</sequence>
<name>A0A4R5N8B8_9LACO</name>
<protein>
    <submittedName>
        <fullName evidence="1">Uncharacterized protein</fullName>
    </submittedName>
</protein>
<accession>A0A4R5N8B8</accession>
<organism evidence="1 2">
    <name type="scientific">Leuconostoc fallax</name>
    <dbReference type="NCBI Taxonomy" id="1251"/>
    <lineage>
        <taxon>Bacteria</taxon>
        <taxon>Bacillati</taxon>
        <taxon>Bacillota</taxon>
        <taxon>Bacilli</taxon>
        <taxon>Lactobacillales</taxon>
        <taxon>Lactobacillaceae</taxon>
        <taxon>Leuconostoc</taxon>
    </lineage>
</organism>
<dbReference type="EMBL" id="PUFI01000014">
    <property type="protein sequence ID" value="TDG68156.1"/>
    <property type="molecule type" value="Genomic_DNA"/>
</dbReference>
<dbReference type="Proteomes" id="UP000295681">
    <property type="component" value="Unassembled WGS sequence"/>
</dbReference>
<proteinExistence type="predicted"/>
<comment type="caution">
    <text evidence="1">The sequence shown here is derived from an EMBL/GenBank/DDBJ whole genome shotgun (WGS) entry which is preliminary data.</text>
</comment>
<dbReference type="AlphaFoldDB" id="A0A4R5N8B8"/>
<reference evidence="1 2" key="1">
    <citation type="journal article" date="2019" name="Appl. Microbiol. Biotechnol.">
        <title>Uncovering carbohydrate metabolism through a genotype-phenotype association study of 56 lactic acid bacteria genomes.</title>
        <authorList>
            <person name="Buron-Moles G."/>
            <person name="Chailyan A."/>
            <person name="Dolejs I."/>
            <person name="Forster J."/>
            <person name="Miks M.H."/>
        </authorList>
    </citation>
    <scope>NUCLEOTIDE SEQUENCE [LARGE SCALE GENOMIC DNA]</scope>
    <source>
        <strain evidence="1 2">ATCC 700006</strain>
    </source>
</reference>
<dbReference type="STRING" id="907931.GCA_000165675_00866"/>
<gene>
    <name evidence="1" type="ORF">C5L23_000462</name>
</gene>